<proteinExistence type="inferred from homology"/>
<protein>
    <submittedName>
        <fullName evidence="8">DNA repair protein RadC</fullName>
    </submittedName>
</protein>
<dbReference type="PROSITE" id="PS50249">
    <property type="entry name" value="MPN"/>
    <property type="match status" value="1"/>
</dbReference>
<dbReference type="Proteomes" id="UP000663505">
    <property type="component" value="Plasmid unnamed"/>
</dbReference>
<evidence type="ECO:0000259" key="7">
    <source>
        <dbReference type="PROSITE" id="PS50249"/>
    </source>
</evidence>
<evidence type="ECO:0000256" key="1">
    <source>
        <dbReference type="ARBA" id="ARBA00010243"/>
    </source>
</evidence>
<evidence type="ECO:0000313" key="9">
    <source>
        <dbReference type="Proteomes" id="UP000663505"/>
    </source>
</evidence>
<evidence type="ECO:0000313" key="8">
    <source>
        <dbReference type="EMBL" id="QSO50123.1"/>
    </source>
</evidence>
<dbReference type="NCBIfam" id="TIGR00608">
    <property type="entry name" value="radc"/>
    <property type="match status" value="1"/>
</dbReference>
<evidence type="ECO:0000256" key="3">
    <source>
        <dbReference type="ARBA" id="ARBA00022723"/>
    </source>
</evidence>
<sequence length="145" mass="16288">MQNIDIVKVVMVREESLKTERFAIRSSRDADFVARRYLEGADREHFIVMMLDTKRVVNAIHTASIGSLDATIVHPREVYKAAILANASAIICAHNHPSGDHRPSEEDRQVTKRLVEAGLILGIDMLDHLVIGESDYTSLRSEGYM</sequence>
<keyword evidence="9" id="KW-1185">Reference proteome</keyword>
<name>A0A9X7W4W8_9BACL</name>
<evidence type="ECO:0000256" key="4">
    <source>
        <dbReference type="ARBA" id="ARBA00022801"/>
    </source>
</evidence>
<gene>
    <name evidence="8" type="primary">radC</name>
    <name evidence="8" type="ORF">JZ786_24465</name>
</gene>
<dbReference type="EMBL" id="CP071183">
    <property type="protein sequence ID" value="QSO50123.1"/>
    <property type="molecule type" value="Genomic_DNA"/>
</dbReference>
<dbReference type="AlphaFoldDB" id="A0A9X7W4W8"/>
<dbReference type="PANTHER" id="PTHR30471:SF3">
    <property type="entry name" value="UPF0758 PROTEIN YEES-RELATED"/>
    <property type="match status" value="1"/>
</dbReference>
<keyword evidence="3" id="KW-0479">Metal-binding</keyword>
<dbReference type="GO" id="GO:0008237">
    <property type="term" value="F:metallopeptidase activity"/>
    <property type="evidence" value="ECO:0007669"/>
    <property type="project" value="UniProtKB-KW"/>
</dbReference>
<dbReference type="GO" id="GO:0046872">
    <property type="term" value="F:metal ion binding"/>
    <property type="evidence" value="ECO:0007669"/>
    <property type="project" value="UniProtKB-KW"/>
</dbReference>
<dbReference type="InterPro" id="IPR037518">
    <property type="entry name" value="MPN"/>
</dbReference>
<keyword evidence="5" id="KW-0862">Zinc</keyword>
<dbReference type="KEGG" id="afx:JZ786_24465"/>
<keyword evidence="8" id="KW-0614">Plasmid</keyword>
<dbReference type="Pfam" id="PF04002">
    <property type="entry name" value="RadC"/>
    <property type="match status" value="1"/>
</dbReference>
<dbReference type="PROSITE" id="PS01302">
    <property type="entry name" value="UPF0758"/>
    <property type="match status" value="1"/>
</dbReference>
<dbReference type="PANTHER" id="PTHR30471">
    <property type="entry name" value="DNA REPAIR PROTEIN RADC"/>
    <property type="match status" value="1"/>
</dbReference>
<dbReference type="Gene3D" id="3.40.140.10">
    <property type="entry name" value="Cytidine Deaminase, domain 2"/>
    <property type="match status" value="1"/>
</dbReference>
<dbReference type="InterPro" id="IPR020891">
    <property type="entry name" value="UPF0758_CS"/>
</dbReference>
<evidence type="ECO:0000256" key="5">
    <source>
        <dbReference type="ARBA" id="ARBA00022833"/>
    </source>
</evidence>
<geneLocation type="plasmid" evidence="8 9">
    <name>unnamed</name>
</geneLocation>
<reference evidence="8 9" key="1">
    <citation type="submission" date="2021-02" db="EMBL/GenBank/DDBJ databases">
        <title>Alicyclobacillus curvatus sp. nov. and Alicyclobacillus mengziensis sp. nov., two acidophilic bacteria isolated from acid mine drainage.</title>
        <authorList>
            <person name="Huang Y."/>
        </authorList>
    </citation>
    <scope>NUCLEOTIDE SEQUENCE [LARGE SCALE GENOMIC DNA]</scope>
    <source>
        <strain evidence="8 9">S30H14</strain>
        <plasmid evidence="8 9">unnamed</plasmid>
    </source>
</reference>
<keyword evidence="4" id="KW-0378">Hydrolase</keyword>
<dbReference type="CDD" id="cd08071">
    <property type="entry name" value="MPN_DUF2466"/>
    <property type="match status" value="1"/>
</dbReference>
<dbReference type="SUPFAM" id="SSF102712">
    <property type="entry name" value="JAB1/MPN domain"/>
    <property type="match status" value="1"/>
</dbReference>
<dbReference type="GO" id="GO:0006508">
    <property type="term" value="P:proteolysis"/>
    <property type="evidence" value="ECO:0007669"/>
    <property type="project" value="UniProtKB-KW"/>
</dbReference>
<organism evidence="8 9">
    <name type="scientific">Alicyclobacillus mengziensis</name>
    <dbReference type="NCBI Taxonomy" id="2931921"/>
    <lineage>
        <taxon>Bacteria</taxon>
        <taxon>Bacillati</taxon>
        <taxon>Bacillota</taxon>
        <taxon>Bacilli</taxon>
        <taxon>Bacillales</taxon>
        <taxon>Alicyclobacillaceae</taxon>
        <taxon>Alicyclobacillus</taxon>
    </lineage>
</organism>
<dbReference type="RefSeq" id="WP_206659424.1">
    <property type="nucleotide sequence ID" value="NZ_CP071183.1"/>
</dbReference>
<keyword evidence="6" id="KW-0482">Metalloprotease</keyword>
<feature type="domain" description="MPN" evidence="7">
    <location>
        <begin position="23"/>
        <end position="145"/>
    </location>
</feature>
<comment type="similarity">
    <text evidence="1">Belongs to the UPF0758 family.</text>
</comment>
<accession>A0A9X7W4W8</accession>
<keyword evidence="2" id="KW-0645">Protease</keyword>
<evidence type="ECO:0000256" key="2">
    <source>
        <dbReference type="ARBA" id="ARBA00022670"/>
    </source>
</evidence>
<dbReference type="InterPro" id="IPR001405">
    <property type="entry name" value="UPF0758"/>
</dbReference>
<evidence type="ECO:0000256" key="6">
    <source>
        <dbReference type="ARBA" id="ARBA00023049"/>
    </source>
</evidence>
<dbReference type="InterPro" id="IPR025657">
    <property type="entry name" value="RadC_JAB"/>
</dbReference>